<reference evidence="1 2" key="1">
    <citation type="journal article" date="2018" name="Mol. Ecol.">
        <title>The obligate alkalophilic soda-lake fungus Sodiomyces alkalinus has shifted to a protein diet.</title>
        <authorList>
            <person name="Grum-Grzhimaylo A.A."/>
            <person name="Falkoski D.L."/>
            <person name="van den Heuvel J."/>
            <person name="Valero-Jimenez C.A."/>
            <person name="Min B."/>
            <person name="Choi I.G."/>
            <person name="Lipzen A."/>
            <person name="Daum C.G."/>
            <person name="Aanen D.K."/>
            <person name="Tsang A."/>
            <person name="Henrissat B."/>
            <person name="Bilanenko E.N."/>
            <person name="de Vries R.P."/>
            <person name="van Kan J.A.L."/>
            <person name="Grigoriev I.V."/>
            <person name="Debets A.J.M."/>
        </authorList>
    </citation>
    <scope>NUCLEOTIDE SEQUENCE [LARGE SCALE GENOMIC DNA]</scope>
    <source>
        <strain evidence="1 2">F11</strain>
    </source>
</reference>
<dbReference type="RefSeq" id="XP_028468362.1">
    <property type="nucleotide sequence ID" value="XM_028615838.1"/>
</dbReference>
<sequence length="109" mass="11789">MRSVDEGFFETSHTVYESTHALYLVNLSHKVAPLTTEVPPHMLSMDEILTGTSTLGVLGALLRSCVRRTRPTPEFGGERGVPTCGSLNLESSPQVLLTLVATSTIKKTC</sequence>
<gene>
    <name evidence="1" type="ORF">SODALDRAFT_99193</name>
</gene>
<keyword evidence="2" id="KW-1185">Reference proteome</keyword>
<proteinExistence type="predicted"/>
<dbReference type="Proteomes" id="UP000272025">
    <property type="component" value="Unassembled WGS sequence"/>
</dbReference>
<evidence type="ECO:0000313" key="1">
    <source>
        <dbReference type="EMBL" id="ROT40556.1"/>
    </source>
</evidence>
<protein>
    <submittedName>
        <fullName evidence="1">Uncharacterized protein</fullName>
    </submittedName>
</protein>
<dbReference type="EMBL" id="ML119052">
    <property type="protein sequence ID" value="ROT40556.1"/>
    <property type="molecule type" value="Genomic_DNA"/>
</dbReference>
<accession>A0A3N2Q1H4</accession>
<organism evidence="1 2">
    <name type="scientific">Sodiomyces alkalinus (strain CBS 110278 / VKM F-3762 / F11)</name>
    <name type="common">Alkaliphilic filamentous fungus</name>
    <dbReference type="NCBI Taxonomy" id="1314773"/>
    <lineage>
        <taxon>Eukaryota</taxon>
        <taxon>Fungi</taxon>
        <taxon>Dikarya</taxon>
        <taxon>Ascomycota</taxon>
        <taxon>Pezizomycotina</taxon>
        <taxon>Sordariomycetes</taxon>
        <taxon>Hypocreomycetidae</taxon>
        <taxon>Glomerellales</taxon>
        <taxon>Plectosphaerellaceae</taxon>
        <taxon>Sodiomyces</taxon>
    </lineage>
</organism>
<dbReference type="GeneID" id="39584315"/>
<evidence type="ECO:0000313" key="2">
    <source>
        <dbReference type="Proteomes" id="UP000272025"/>
    </source>
</evidence>
<dbReference type="AlphaFoldDB" id="A0A3N2Q1H4"/>
<name>A0A3N2Q1H4_SODAK</name>